<keyword evidence="7" id="KW-1185">Reference proteome</keyword>
<dbReference type="Proteomes" id="UP000077069">
    <property type="component" value="Unassembled WGS sequence"/>
</dbReference>
<dbReference type="AlphaFoldDB" id="A0A177BV89"/>
<dbReference type="CDD" id="cd06532">
    <property type="entry name" value="Glyco_transf_25"/>
    <property type="match status" value="1"/>
</dbReference>
<evidence type="ECO:0000256" key="2">
    <source>
        <dbReference type="ARBA" id="ARBA00022676"/>
    </source>
</evidence>
<name>A0A177BV89_9PLEO</name>
<dbReference type="InParanoid" id="A0A177BV89"/>
<dbReference type="PANTHER" id="PTHR10730:SF53">
    <property type="entry name" value="GLYCOSYLTRANSFERASE 25 FAMILY MEMBER"/>
    <property type="match status" value="1"/>
</dbReference>
<keyword evidence="2" id="KW-0328">Glycosyltransferase</keyword>
<evidence type="ECO:0000256" key="4">
    <source>
        <dbReference type="SAM" id="MobiDB-lite"/>
    </source>
</evidence>
<keyword evidence="3" id="KW-0808">Transferase</keyword>
<comment type="similarity">
    <text evidence="1">Belongs to the glycosyltransferase 25 family.</text>
</comment>
<evidence type="ECO:0000313" key="6">
    <source>
        <dbReference type="EMBL" id="OAF98457.1"/>
    </source>
</evidence>
<evidence type="ECO:0000259" key="5">
    <source>
        <dbReference type="Pfam" id="PF01755"/>
    </source>
</evidence>
<reference evidence="6 7" key="1">
    <citation type="submission" date="2016-05" db="EMBL/GenBank/DDBJ databases">
        <title>Comparative analysis of secretome profiles of manganese(II)-oxidizing ascomycete fungi.</title>
        <authorList>
            <consortium name="DOE Joint Genome Institute"/>
            <person name="Zeiner C.A."/>
            <person name="Purvine S.O."/>
            <person name="Zink E.M."/>
            <person name="Wu S."/>
            <person name="Pasa-Tolic L."/>
            <person name="Chaput D.L."/>
            <person name="Haridas S."/>
            <person name="Grigoriev I.V."/>
            <person name="Santelli C.M."/>
            <person name="Hansel C.M."/>
        </authorList>
    </citation>
    <scope>NUCLEOTIDE SEQUENCE [LARGE SCALE GENOMIC DNA]</scope>
    <source>
        <strain evidence="6 7">AP3s5-JAC2a</strain>
    </source>
</reference>
<feature type="domain" description="Glycosyl transferase family 25" evidence="5">
    <location>
        <begin position="112"/>
        <end position="296"/>
    </location>
</feature>
<evidence type="ECO:0000256" key="1">
    <source>
        <dbReference type="ARBA" id="ARBA00006721"/>
    </source>
</evidence>
<sequence length="410" mass="45927">MNGQRRKIRTFLCLVVVLLLVLANFHTSLLAPLSHARQLLGIRAIEILTRTAAGNRTLGFHSIKFINIPTRFDRLDAVRLQAYLSGLDVTEQPAVLPSEINSVGMPPSSNPQDLKPGEKGCWRAHANIWSEIVEKKLPPTLIIESDAAWDIDVRRIMALLNEQFTGLLHQLGSKPIYTHGVEDNMVETDDKKGHQNVQVESVLRENPDDPWHSDHWDILSLGNCFDQQKSPTSYLKYKDPYVPEGKDYFGQKLGKERVVHQSGGFVCTTAYAITQRGAAKLLLRTAFDFNVQVDLIIKDMIADGELVAYTTIPTVMAQWHYVDGLGMEDRGANSDIQGTKGEPSTNNGNEGWGLPMGAEVDMSGWEKAKKAKSVWMVKPSHPDTAFSRMALEVAWDIIFSEEKNIEHRFP</sequence>
<evidence type="ECO:0000256" key="3">
    <source>
        <dbReference type="ARBA" id="ARBA00022679"/>
    </source>
</evidence>
<proteinExistence type="inferred from homology"/>
<organism evidence="6 7">
    <name type="scientific">Paraphaeosphaeria sporulosa</name>
    <dbReference type="NCBI Taxonomy" id="1460663"/>
    <lineage>
        <taxon>Eukaryota</taxon>
        <taxon>Fungi</taxon>
        <taxon>Dikarya</taxon>
        <taxon>Ascomycota</taxon>
        <taxon>Pezizomycotina</taxon>
        <taxon>Dothideomycetes</taxon>
        <taxon>Pleosporomycetidae</taxon>
        <taxon>Pleosporales</taxon>
        <taxon>Massarineae</taxon>
        <taxon>Didymosphaeriaceae</taxon>
        <taxon>Paraphaeosphaeria</taxon>
    </lineage>
</organism>
<dbReference type="RefSeq" id="XP_018028823.1">
    <property type="nucleotide sequence ID" value="XM_018184043.1"/>
</dbReference>
<gene>
    <name evidence="6" type="ORF">CC84DRAFT_1241084</name>
</gene>
<dbReference type="InterPro" id="IPR002654">
    <property type="entry name" value="Glyco_trans_25"/>
</dbReference>
<dbReference type="GO" id="GO:0016740">
    <property type="term" value="F:transferase activity"/>
    <property type="evidence" value="ECO:0007669"/>
    <property type="project" value="UniProtKB-KW"/>
</dbReference>
<dbReference type="GeneID" id="28767529"/>
<dbReference type="Pfam" id="PF01755">
    <property type="entry name" value="Glyco_transf_25"/>
    <property type="match status" value="1"/>
</dbReference>
<evidence type="ECO:0000313" key="7">
    <source>
        <dbReference type="Proteomes" id="UP000077069"/>
    </source>
</evidence>
<feature type="compositionally biased region" description="Polar residues" evidence="4">
    <location>
        <begin position="334"/>
        <end position="349"/>
    </location>
</feature>
<accession>A0A177BV89</accession>
<dbReference type="OrthoDB" id="47375at2759"/>
<dbReference type="PANTHER" id="PTHR10730">
    <property type="entry name" value="PROCOLLAGEN-LYSINE,2-OXOGLUTARATE 5-DIOXYGENASE/GLYCOSYLTRANSFERASE 25 FAMILY MEMBER"/>
    <property type="match status" value="1"/>
</dbReference>
<dbReference type="InterPro" id="IPR050757">
    <property type="entry name" value="Collagen_mod_GT25"/>
</dbReference>
<dbReference type="EMBL" id="KV441584">
    <property type="protein sequence ID" value="OAF98457.1"/>
    <property type="molecule type" value="Genomic_DNA"/>
</dbReference>
<feature type="region of interest" description="Disordered" evidence="4">
    <location>
        <begin position="332"/>
        <end position="353"/>
    </location>
</feature>
<protein>
    <recommendedName>
        <fullName evidence="5">Glycosyl transferase family 25 domain-containing protein</fullName>
    </recommendedName>
</protein>